<feature type="domain" description="NodB homology" evidence="7">
    <location>
        <begin position="44"/>
        <end position="221"/>
    </location>
</feature>
<dbReference type="SUPFAM" id="SSF88713">
    <property type="entry name" value="Glycoside hydrolase/deacetylase"/>
    <property type="match status" value="1"/>
</dbReference>
<comment type="similarity">
    <text evidence="3">Belongs to the polysaccharide deacetylase family.</text>
</comment>
<gene>
    <name evidence="8" type="ORF">HUO12_09530</name>
</gene>
<evidence type="ECO:0000259" key="7">
    <source>
        <dbReference type="PROSITE" id="PS51677"/>
    </source>
</evidence>
<dbReference type="InterPro" id="IPR011330">
    <property type="entry name" value="Glyco_hydro/deAcase_b/a-brl"/>
</dbReference>
<dbReference type="GO" id="GO:0016810">
    <property type="term" value="F:hydrolase activity, acting on carbon-nitrogen (but not peptide) bonds"/>
    <property type="evidence" value="ECO:0007669"/>
    <property type="project" value="InterPro"/>
</dbReference>
<dbReference type="InterPro" id="IPR051398">
    <property type="entry name" value="Polysacch_Deacetylase"/>
</dbReference>
<evidence type="ECO:0000256" key="3">
    <source>
        <dbReference type="ARBA" id="ARBA00010973"/>
    </source>
</evidence>
<evidence type="ECO:0000256" key="5">
    <source>
        <dbReference type="ARBA" id="ARBA00022729"/>
    </source>
</evidence>
<dbReference type="PANTHER" id="PTHR34216:SF3">
    <property type="entry name" value="POLY-BETA-1,6-N-ACETYL-D-GLUCOSAMINE N-DEACETYLASE"/>
    <property type="match status" value="1"/>
</dbReference>
<evidence type="ECO:0000256" key="4">
    <source>
        <dbReference type="ARBA" id="ARBA00020071"/>
    </source>
</evidence>
<dbReference type="GO" id="GO:0005975">
    <property type="term" value="P:carbohydrate metabolic process"/>
    <property type="evidence" value="ECO:0007669"/>
    <property type="project" value="InterPro"/>
</dbReference>
<dbReference type="RefSeq" id="WP_176273331.1">
    <property type="nucleotide sequence ID" value="NZ_JABWTA010000001.1"/>
</dbReference>
<dbReference type="PANTHER" id="PTHR34216">
    <property type="match status" value="1"/>
</dbReference>
<comment type="function">
    <text evidence="1">Is involved in generating a small heat-stable compound (Nod), an acylated oligomer of N-acetylglucosamine, that stimulates mitosis in various plant protoplasts.</text>
</comment>
<reference evidence="8 9" key="1">
    <citation type="submission" date="2020-06" db="EMBL/GenBank/DDBJ databases">
        <title>Altererythrobacter lutimaris sp. nov., a marine bacterium isolated from a tidal flat.</title>
        <authorList>
            <person name="Kim D."/>
            <person name="Yoo Y."/>
            <person name="Kim J.-J."/>
        </authorList>
    </citation>
    <scope>NUCLEOTIDE SEQUENCE [LARGE SCALE GENOMIC DNA]</scope>
    <source>
        <strain evidence="8 9">JGD-16</strain>
    </source>
</reference>
<dbReference type="InterPro" id="IPR002509">
    <property type="entry name" value="NODB_dom"/>
</dbReference>
<proteinExistence type="inferred from homology"/>
<comment type="subcellular location">
    <subcellularLocation>
        <location evidence="2">Secreted</location>
    </subcellularLocation>
</comment>
<dbReference type="Gene3D" id="3.20.20.370">
    <property type="entry name" value="Glycoside hydrolase/deacetylase"/>
    <property type="match status" value="1"/>
</dbReference>
<comment type="caution">
    <text evidence="8">The sequence shown here is derived from an EMBL/GenBank/DDBJ whole genome shotgun (WGS) entry which is preliminary data.</text>
</comment>
<dbReference type="Pfam" id="PF01522">
    <property type="entry name" value="Polysacc_deac_1"/>
    <property type="match status" value="1"/>
</dbReference>
<dbReference type="GO" id="GO:0005576">
    <property type="term" value="C:extracellular region"/>
    <property type="evidence" value="ECO:0007669"/>
    <property type="project" value="UniProtKB-SubCell"/>
</dbReference>
<evidence type="ECO:0000256" key="6">
    <source>
        <dbReference type="ARBA" id="ARBA00032976"/>
    </source>
</evidence>
<dbReference type="EMBL" id="JABWTA010000001">
    <property type="protein sequence ID" value="NVE95137.1"/>
    <property type="molecule type" value="Genomic_DNA"/>
</dbReference>
<evidence type="ECO:0000313" key="8">
    <source>
        <dbReference type="EMBL" id="NVE95137.1"/>
    </source>
</evidence>
<keyword evidence="9" id="KW-1185">Reference proteome</keyword>
<dbReference type="CDD" id="cd10918">
    <property type="entry name" value="CE4_NodB_like_5s_6s"/>
    <property type="match status" value="1"/>
</dbReference>
<evidence type="ECO:0000256" key="2">
    <source>
        <dbReference type="ARBA" id="ARBA00004613"/>
    </source>
</evidence>
<name>A0A850H7J2_9SPHN</name>
<accession>A0A850H7J2</accession>
<evidence type="ECO:0000256" key="1">
    <source>
        <dbReference type="ARBA" id="ARBA00003236"/>
    </source>
</evidence>
<keyword evidence="5" id="KW-0732">Signal</keyword>
<dbReference type="Proteomes" id="UP000546031">
    <property type="component" value="Unassembled WGS sequence"/>
</dbReference>
<protein>
    <recommendedName>
        <fullName evidence="4">Chitooligosaccharide deacetylase</fullName>
    </recommendedName>
    <alternativeName>
        <fullName evidence="6">Nodulation protein B</fullName>
    </alternativeName>
</protein>
<dbReference type="PROSITE" id="PS51677">
    <property type="entry name" value="NODB"/>
    <property type="match status" value="1"/>
</dbReference>
<organism evidence="8 9">
    <name type="scientific">Altererythrobacter lutimaris</name>
    <dbReference type="NCBI Taxonomy" id="2743979"/>
    <lineage>
        <taxon>Bacteria</taxon>
        <taxon>Pseudomonadati</taxon>
        <taxon>Pseudomonadota</taxon>
        <taxon>Alphaproteobacteria</taxon>
        <taxon>Sphingomonadales</taxon>
        <taxon>Erythrobacteraceae</taxon>
        <taxon>Altererythrobacter</taxon>
    </lineage>
</organism>
<dbReference type="AlphaFoldDB" id="A0A850H7J2"/>
<sequence length="221" mass="25232">MIVLNLHGLGDPHSGVDDDERPYWLGVEHFTKLVDRITSRSDRTQFSFTFDDGNKSDLIGASVLAERGFSARFFVLAGRLSQPKYLSREDLIALKDMGMTIGLHGRDHVDWRKLDDKALEDETVTARAEIEDALGQAVDEVAIPFGAYDRRVMNWLKDRRFTRIHTSDGGPLRDRAAKIWPRNTLRADMKEERLDVLLSGRWTLAQRARQAGGQLYRRHIA</sequence>
<evidence type="ECO:0000313" key="9">
    <source>
        <dbReference type="Proteomes" id="UP000546031"/>
    </source>
</evidence>